<gene>
    <name evidence="15" type="ORF">CANVERA_P1340</name>
</gene>
<dbReference type="GO" id="GO:0005741">
    <property type="term" value="C:mitochondrial outer membrane"/>
    <property type="evidence" value="ECO:0007669"/>
    <property type="project" value="UniProtKB-SubCell"/>
</dbReference>
<dbReference type="Gene3D" id="3.40.50.720">
    <property type="entry name" value="NAD(P)-binding Rossmann-like Domain"/>
    <property type="match status" value="1"/>
</dbReference>
<evidence type="ECO:0000256" key="10">
    <source>
        <dbReference type="ARBA" id="ARBA00022989"/>
    </source>
</evidence>
<keyword evidence="8" id="KW-1000">Mitochondrion outer membrane</keyword>
<evidence type="ECO:0000256" key="9">
    <source>
        <dbReference type="ARBA" id="ARBA00022840"/>
    </source>
</evidence>
<comment type="subcellular location">
    <subcellularLocation>
        <location evidence="2">Cytoplasm</location>
    </subcellularLocation>
    <subcellularLocation>
        <location evidence="1">Mitochondrion outer membrane</location>
        <topology evidence="1">Multi-pass membrane protein</topology>
    </subcellularLocation>
</comment>
<comment type="function">
    <text evidence="13">Catalyzes the ATP-dependent dehydration of threonylcarbamoyladenosine at position 37 (t(6)A37) to form cyclic t(6)A37 (ct(6)A37) in tRNAs that read codons beginning with adenine.</text>
</comment>
<name>A0A9W4TW84_9ASCO</name>
<evidence type="ECO:0000313" key="15">
    <source>
        <dbReference type="EMBL" id="CAI5756822.1"/>
    </source>
</evidence>
<evidence type="ECO:0000256" key="1">
    <source>
        <dbReference type="ARBA" id="ARBA00004374"/>
    </source>
</evidence>
<dbReference type="InterPro" id="IPR045886">
    <property type="entry name" value="ThiF/MoeB/HesA"/>
</dbReference>
<keyword evidence="6" id="KW-0812">Transmembrane</keyword>
<evidence type="ECO:0000256" key="4">
    <source>
        <dbReference type="ARBA" id="ARBA00022490"/>
    </source>
</evidence>
<dbReference type="GO" id="GO:0005524">
    <property type="term" value="F:ATP binding"/>
    <property type="evidence" value="ECO:0007669"/>
    <property type="project" value="UniProtKB-KW"/>
</dbReference>
<protein>
    <recommendedName>
        <fullName evidence="14">THIF-type NAD/FAD binding fold domain-containing protein</fullName>
    </recommendedName>
</protein>
<dbReference type="InterPro" id="IPR000594">
    <property type="entry name" value="ThiF_NAD_FAD-bd"/>
</dbReference>
<evidence type="ECO:0000256" key="7">
    <source>
        <dbReference type="ARBA" id="ARBA00022741"/>
    </source>
</evidence>
<evidence type="ECO:0000313" key="16">
    <source>
        <dbReference type="Proteomes" id="UP001152885"/>
    </source>
</evidence>
<dbReference type="FunFam" id="3.40.50.720:FF:000125">
    <property type="entry name" value="tRNA threonylcarbamoyladenosine dehydratase 2-like"/>
    <property type="match status" value="1"/>
</dbReference>
<evidence type="ECO:0000256" key="6">
    <source>
        <dbReference type="ARBA" id="ARBA00022692"/>
    </source>
</evidence>
<evidence type="ECO:0000256" key="3">
    <source>
        <dbReference type="ARBA" id="ARBA00009919"/>
    </source>
</evidence>
<dbReference type="GO" id="GO:0061503">
    <property type="term" value="F:tRNA threonylcarbamoyladenosine dehydratase"/>
    <property type="evidence" value="ECO:0007669"/>
    <property type="project" value="TreeGrafter"/>
</dbReference>
<feature type="domain" description="THIF-type NAD/FAD binding fold" evidence="14">
    <location>
        <begin position="57"/>
        <end position="327"/>
    </location>
</feature>
<keyword evidence="9" id="KW-0067">ATP-binding</keyword>
<dbReference type="PANTHER" id="PTHR43267:SF2">
    <property type="entry name" value="TRNA THREONYLCARBAMOYLADENOSINE DEHYDRATASE 1-RELATED"/>
    <property type="match status" value="1"/>
</dbReference>
<keyword evidence="10" id="KW-1133">Transmembrane helix</keyword>
<dbReference type="Proteomes" id="UP001152885">
    <property type="component" value="Unassembled WGS sequence"/>
</dbReference>
<keyword evidence="7" id="KW-0547">Nucleotide-binding</keyword>
<evidence type="ECO:0000259" key="14">
    <source>
        <dbReference type="Pfam" id="PF00899"/>
    </source>
</evidence>
<dbReference type="GO" id="GO:0061504">
    <property type="term" value="P:cyclic threonylcarbamoyladenosine biosynthetic process"/>
    <property type="evidence" value="ECO:0007669"/>
    <property type="project" value="TreeGrafter"/>
</dbReference>
<comment type="similarity">
    <text evidence="3">Belongs to the HesA/MoeB/ThiF family.</text>
</comment>
<organism evidence="15 16">
    <name type="scientific">Candida verbasci</name>
    <dbReference type="NCBI Taxonomy" id="1227364"/>
    <lineage>
        <taxon>Eukaryota</taxon>
        <taxon>Fungi</taxon>
        <taxon>Dikarya</taxon>
        <taxon>Ascomycota</taxon>
        <taxon>Saccharomycotina</taxon>
        <taxon>Pichiomycetes</taxon>
        <taxon>Debaryomycetaceae</taxon>
        <taxon>Candida/Lodderomyces clade</taxon>
        <taxon>Candida</taxon>
    </lineage>
</organism>
<dbReference type="GO" id="GO:0008641">
    <property type="term" value="F:ubiquitin-like modifier activating enzyme activity"/>
    <property type="evidence" value="ECO:0007669"/>
    <property type="project" value="InterPro"/>
</dbReference>
<keyword evidence="16" id="KW-1185">Reference proteome</keyword>
<proteinExistence type="inferred from homology"/>
<dbReference type="SUPFAM" id="SSF69572">
    <property type="entry name" value="Activating enzymes of the ubiquitin-like proteins"/>
    <property type="match status" value="1"/>
</dbReference>
<reference evidence="15" key="1">
    <citation type="submission" date="2022-12" db="EMBL/GenBank/DDBJ databases">
        <authorList>
            <person name="Brejova B."/>
        </authorList>
    </citation>
    <scope>NUCLEOTIDE SEQUENCE</scope>
</reference>
<dbReference type="CDD" id="cd00755">
    <property type="entry name" value="YgdL_like"/>
    <property type="match status" value="1"/>
</dbReference>
<keyword evidence="4" id="KW-0963">Cytoplasm</keyword>
<dbReference type="Pfam" id="PF00899">
    <property type="entry name" value="ThiF"/>
    <property type="match status" value="1"/>
</dbReference>
<evidence type="ECO:0000256" key="12">
    <source>
        <dbReference type="ARBA" id="ARBA00023136"/>
    </source>
</evidence>
<keyword evidence="11" id="KW-0496">Mitochondrion</keyword>
<dbReference type="EMBL" id="CANTUO010000001">
    <property type="protein sequence ID" value="CAI5756822.1"/>
    <property type="molecule type" value="Genomic_DNA"/>
</dbReference>
<keyword evidence="5" id="KW-0436">Ligase</keyword>
<evidence type="ECO:0000256" key="2">
    <source>
        <dbReference type="ARBA" id="ARBA00004496"/>
    </source>
</evidence>
<sequence length="435" mass="49179">MSTRNILLCIIATAAISIGLVETYHKYEKKNKKESLPLKKKNSQNEYSEELIREQLARNYAFLTEDGMTNVRNQRIIVVGAGGVGSWVATMLARSGVENLRIIDFDQVSLSSLNRHAVANLKDVGISKVDCLKNHLLEICPWIKIDAINQLWNLESSKELIFGGDFKPTFIVDCIDNLDTKCDLLTFCHQENLPIISSGGAATKSDPTRINLGDISKTEEDPLMKKIRIILKKRGIVQGIPVIFSAEKPDPRKAKLLPLPDEEFEKGSVDQLSALKDFRVRILPVLGTMPGMFGLAIATYILTKVSNYPIEPIEGKNRYKVYDDLLQSLAGQQQRIGMQEARVKLSTYDTNYLLEEVFRGKSPISNYSTRLTLSIWDPSKPVSCQNVVIMTKDEQRNHEKRVLIGGESIQDVYSKDVIELVESRFEDELYYSKFR</sequence>
<evidence type="ECO:0000256" key="11">
    <source>
        <dbReference type="ARBA" id="ARBA00023128"/>
    </source>
</evidence>
<dbReference type="InterPro" id="IPR035985">
    <property type="entry name" value="Ubiquitin-activating_enz"/>
</dbReference>
<dbReference type="PANTHER" id="PTHR43267">
    <property type="entry name" value="TRNA THREONYLCARBAMOYLADENOSINE DEHYDRATASE"/>
    <property type="match status" value="1"/>
</dbReference>
<evidence type="ECO:0000256" key="5">
    <source>
        <dbReference type="ARBA" id="ARBA00022598"/>
    </source>
</evidence>
<dbReference type="AlphaFoldDB" id="A0A9W4TW84"/>
<keyword evidence="12" id="KW-0472">Membrane</keyword>
<evidence type="ECO:0000256" key="13">
    <source>
        <dbReference type="ARBA" id="ARBA00060084"/>
    </source>
</evidence>
<accession>A0A9W4TW84</accession>
<evidence type="ECO:0000256" key="8">
    <source>
        <dbReference type="ARBA" id="ARBA00022787"/>
    </source>
</evidence>
<comment type="caution">
    <text evidence="15">The sequence shown here is derived from an EMBL/GenBank/DDBJ whole genome shotgun (WGS) entry which is preliminary data.</text>
</comment>
<dbReference type="OrthoDB" id="10265862at2759"/>